<feature type="domain" description="4'-phosphopantetheinyl transferase" evidence="3">
    <location>
        <begin position="127"/>
        <end position="231"/>
    </location>
</feature>
<gene>
    <name evidence="4" type="primary">NDAI0H03420</name>
    <name evidence="4" type="ordered locus">NDAI_0H03420</name>
</gene>
<dbReference type="Proteomes" id="UP000000689">
    <property type="component" value="Chromosome 8"/>
</dbReference>
<dbReference type="STRING" id="1071378.G0WFF4"/>
<name>G0WFF4_NAUDC</name>
<dbReference type="AlphaFoldDB" id="G0WFF4"/>
<sequence length="273" mass="31625">MEQLKKLLEKEQSYSIILLLDVKNSGLNDGFLFENAMRFLPLEWQAQVLRKKLQQDKFTALSNKLLQLFGCSIATGLYPDEISFQYETFGKPILKGFDNISFNMSNGQEFTSMCLLKDAFCNGIINQVGIDMASIYDTTGNEDEILDVDAFKGIFHKDELPTFKNCSTEKLGELFTYYWSLKECYTKFTGTGLNYDLTKINMGEILDYDDSDEKVTKRRIQQRDVTFYSKWINNDRKEIVTICSFEGSFIKPRIFTLKLANILEYFESIKTCK</sequence>
<protein>
    <recommendedName>
        <fullName evidence="1">holo-[acyl-carrier-protein] synthase</fullName>
        <ecNumber evidence="1">2.7.8.7</ecNumber>
    </recommendedName>
</protein>
<keyword evidence="5" id="KW-1185">Reference proteome</keyword>
<dbReference type="GO" id="GO:0000287">
    <property type="term" value="F:magnesium ion binding"/>
    <property type="evidence" value="ECO:0007669"/>
    <property type="project" value="InterPro"/>
</dbReference>
<dbReference type="GO" id="GO:0019878">
    <property type="term" value="P:lysine biosynthetic process via aminoadipic acid"/>
    <property type="evidence" value="ECO:0007669"/>
    <property type="project" value="EnsemblFungi"/>
</dbReference>
<dbReference type="Pfam" id="PF01648">
    <property type="entry name" value="ACPS"/>
    <property type="match status" value="1"/>
</dbReference>
<evidence type="ECO:0000313" key="4">
    <source>
        <dbReference type="EMBL" id="CCD26515.1"/>
    </source>
</evidence>
<dbReference type="GO" id="GO:0008897">
    <property type="term" value="F:holo-[acyl-carrier-protein] synthase activity"/>
    <property type="evidence" value="ECO:0007669"/>
    <property type="project" value="UniProtKB-EC"/>
</dbReference>
<evidence type="ECO:0000256" key="2">
    <source>
        <dbReference type="ARBA" id="ARBA00022679"/>
    </source>
</evidence>
<dbReference type="InterPro" id="IPR008278">
    <property type="entry name" value="4-PPantetheinyl_Trfase_dom"/>
</dbReference>
<dbReference type="GO" id="GO:0005829">
    <property type="term" value="C:cytosol"/>
    <property type="evidence" value="ECO:0007669"/>
    <property type="project" value="TreeGrafter"/>
</dbReference>
<dbReference type="GeneID" id="11496046"/>
<dbReference type="InterPro" id="IPR037143">
    <property type="entry name" value="4-PPantetheinyl_Trfase_dom_sf"/>
</dbReference>
<dbReference type="EC" id="2.7.8.7" evidence="1"/>
<dbReference type="PANTHER" id="PTHR12215">
    <property type="entry name" value="PHOSPHOPANTETHEINE TRANSFERASE"/>
    <property type="match status" value="1"/>
</dbReference>
<dbReference type="PANTHER" id="PTHR12215:SF10">
    <property type="entry name" value="L-AMINOADIPATE-SEMIALDEHYDE DEHYDROGENASE-PHOSPHOPANTETHEINYL TRANSFERASE"/>
    <property type="match status" value="1"/>
</dbReference>
<organism evidence="4 5">
    <name type="scientific">Naumovozyma dairenensis (strain ATCC 10597 / BCRC 20456 / CBS 421 / NBRC 0211 / NRRL Y-12639)</name>
    <name type="common">Saccharomyces dairenensis</name>
    <dbReference type="NCBI Taxonomy" id="1071378"/>
    <lineage>
        <taxon>Eukaryota</taxon>
        <taxon>Fungi</taxon>
        <taxon>Dikarya</taxon>
        <taxon>Ascomycota</taxon>
        <taxon>Saccharomycotina</taxon>
        <taxon>Saccharomycetes</taxon>
        <taxon>Saccharomycetales</taxon>
        <taxon>Saccharomycetaceae</taxon>
        <taxon>Naumovozyma</taxon>
    </lineage>
</organism>
<dbReference type="EMBL" id="HE580274">
    <property type="protein sequence ID" value="CCD26515.1"/>
    <property type="molecule type" value="Genomic_DNA"/>
</dbReference>
<reference evidence="4 5" key="1">
    <citation type="journal article" date="2011" name="Proc. Natl. Acad. Sci. U.S.A.">
        <title>Evolutionary erosion of yeast sex chromosomes by mating-type switching accidents.</title>
        <authorList>
            <person name="Gordon J.L."/>
            <person name="Armisen D."/>
            <person name="Proux-Wera E."/>
            <person name="Oheigeartaigh S.S."/>
            <person name="Byrne K.P."/>
            <person name="Wolfe K.H."/>
        </authorList>
    </citation>
    <scope>NUCLEOTIDE SEQUENCE [LARGE SCALE GENOMIC DNA]</scope>
    <source>
        <strain evidence="5">ATCC 10597 / BCRC 20456 / CBS 421 / NBRC 0211 / NRRL Y-12639</strain>
    </source>
</reference>
<dbReference type="eggNOG" id="KOG0945">
    <property type="taxonomic scope" value="Eukaryota"/>
</dbReference>
<evidence type="ECO:0000259" key="3">
    <source>
        <dbReference type="Pfam" id="PF01648"/>
    </source>
</evidence>
<dbReference type="RefSeq" id="XP_003671758.1">
    <property type="nucleotide sequence ID" value="XM_003671710.1"/>
</dbReference>
<dbReference type="OMA" id="PWAGIFV"/>
<evidence type="ECO:0000256" key="1">
    <source>
        <dbReference type="ARBA" id="ARBA00013172"/>
    </source>
</evidence>
<dbReference type="InterPro" id="IPR050559">
    <property type="entry name" value="P-Pant_transferase_sf"/>
</dbReference>
<dbReference type="Gene3D" id="3.90.470.20">
    <property type="entry name" value="4'-phosphopantetheinyl transferase domain"/>
    <property type="match status" value="2"/>
</dbReference>
<keyword evidence="2" id="KW-0808">Transferase</keyword>
<dbReference type="HOGENOM" id="CLU_075352_1_0_1"/>
<proteinExistence type="predicted"/>
<dbReference type="OrthoDB" id="26719at2759"/>
<evidence type="ECO:0000313" key="5">
    <source>
        <dbReference type="Proteomes" id="UP000000689"/>
    </source>
</evidence>
<accession>G0WFF4</accession>
<dbReference type="KEGG" id="ndi:NDAI_0H03420"/>
<dbReference type="SUPFAM" id="SSF56214">
    <property type="entry name" value="4'-phosphopantetheinyl transferase"/>
    <property type="match status" value="2"/>
</dbReference>